<keyword evidence="1" id="KW-0812">Transmembrane</keyword>
<dbReference type="RefSeq" id="WP_193356777.1">
    <property type="nucleotide sequence ID" value="NZ_JAIS01000026.1"/>
</dbReference>
<evidence type="ECO:0008006" key="4">
    <source>
        <dbReference type="Google" id="ProtNLM"/>
    </source>
</evidence>
<sequence>MQNNMYKRIINFLLIFLVFVYIIFEELIWDKFAKPIISYISNFFFFKNLTPKILALNSYILLIIFIIPFFLVELLGVYAGIVFISGHIILGTFLYLLKIPIAALIFWYFNITKERLLEFVWFKYIYERLVLFINKIKNSKAYLLIKDKAVILKKEIKENFFISKSRLKEKIVRIYKLLKSKFVK</sequence>
<organism evidence="2 3">
    <name type="scientific">Aliarcobacter butzleri L351</name>
    <dbReference type="NCBI Taxonomy" id="1447259"/>
    <lineage>
        <taxon>Bacteria</taxon>
        <taxon>Pseudomonadati</taxon>
        <taxon>Campylobacterota</taxon>
        <taxon>Epsilonproteobacteria</taxon>
        <taxon>Campylobacterales</taxon>
        <taxon>Arcobacteraceae</taxon>
        <taxon>Aliarcobacter</taxon>
    </lineage>
</organism>
<name>A0A837J7E2_9BACT</name>
<proteinExistence type="predicted"/>
<evidence type="ECO:0000313" key="2">
    <source>
        <dbReference type="EMBL" id="KLE02429.1"/>
    </source>
</evidence>
<feature type="transmembrane region" description="Helical" evidence="1">
    <location>
        <begin position="77"/>
        <end position="109"/>
    </location>
</feature>
<gene>
    <name evidence="2" type="ORF">AF76_02125</name>
</gene>
<reference evidence="2 3" key="1">
    <citation type="submission" date="2014-01" db="EMBL/GenBank/DDBJ databases">
        <title>Development of a Comparative Genomic Fingerprinting Assay for High Resolution Genotyping of Arcobacter butzleri.</title>
        <authorList>
            <person name="Webb A.L."/>
            <person name="Inglis G.D."/>
            <person name="Kruczkiewicz P."/>
            <person name="Selinger L.B."/>
            <person name="Taboada E.N."/>
        </authorList>
    </citation>
    <scope>NUCLEOTIDE SEQUENCE [LARGE SCALE GENOMIC DNA]</scope>
    <source>
        <strain evidence="2 3">L351</strain>
    </source>
</reference>
<comment type="caution">
    <text evidence="2">The sequence shown here is derived from an EMBL/GenBank/DDBJ whole genome shotgun (WGS) entry which is preliminary data.</text>
</comment>
<dbReference type="Proteomes" id="UP000035526">
    <property type="component" value="Unassembled WGS sequence"/>
</dbReference>
<accession>A0A837J7E2</accession>
<dbReference type="EMBL" id="JAIS01000026">
    <property type="protein sequence ID" value="KLE02429.1"/>
    <property type="molecule type" value="Genomic_DNA"/>
</dbReference>
<evidence type="ECO:0000313" key="3">
    <source>
        <dbReference type="Proteomes" id="UP000035526"/>
    </source>
</evidence>
<protein>
    <recommendedName>
        <fullName evidence="4">Bll5565 protein</fullName>
    </recommendedName>
</protein>
<feature type="transmembrane region" description="Helical" evidence="1">
    <location>
        <begin position="6"/>
        <end position="24"/>
    </location>
</feature>
<feature type="transmembrane region" description="Helical" evidence="1">
    <location>
        <begin position="53"/>
        <end position="71"/>
    </location>
</feature>
<keyword evidence="1" id="KW-1133">Transmembrane helix</keyword>
<keyword evidence="1" id="KW-0472">Membrane</keyword>
<evidence type="ECO:0000256" key="1">
    <source>
        <dbReference type="SAM" id="Phobius"/>
    </source>
</evidence>
<dbReference type="AlphaFoldDB" id="A0A837J7E2"/>